<organism evidence="1 2">
    <name type="scientific">Thermococcus chitonophagus</name>
    <dbReference type="NCBI Taxonomy" id="54262"/>
    <lineage>
        <taxon>Archaea</taxon>
        <taxon>Methanobacteriati</taxon>
        <taxon>Methanobacteriota</taxon>
        <taxon>Thermococci</taxon>
        <taxon>Thermococcales</taxon>
        <taxon>Thermococcaceae</taxon>
        <taxon>Thermococcus</taxon>
    </lineage>
</organism>
<keyword evidence="2" id="KW-1185">Reference proteome</keyword>
<sequence length="62" mass="7035">MSRDENAGVHPLGPSNRILSWAQRSWWAGLNIPYLISRYGVGIVEQIFLTLIPQIKDMNIVV</sequence>
<reference evidence="1 2" key="1">
    <citation type="submission" date="2016-04" db="EMBL/GenBank/DDBJ databases">
        <title>Complete genome sequence of Thermococcus chitonophagus type strain GC74.</title>
        <authorList>
            <person name="Oger P.M."/>
        </authorList>
    </citation>
    <scope>NUCLEOTIDE SEQUENCE [LARGE SCALE GENOMIC DNA]</scope>
    <source>
        <strain evidence="1 2">GC74</strain>
    </source>
</reference>
<gene>
    <name evidence="1" type="ORF">A3L04_02730</name>
</gene>
<evidence type="ECO:0000313" key="1">
    <source>
        <dbReference type="EMBL" id="ASJ16069.1"/>
    </source>
</evidence>
<name>A0A2Z2NE35_9EURY</name>
<dbReference type="EMBL" id="CP015193">
    <property type="protein sequence ID" value="ASJ16069.1"/>
    <property type="molecule type" value="Genomic_DNA"/>
</dbReference>
<dbReference type="AlphaFoldDB" id="A0A2Z2NE35"/>
<dbReference type="Proteomes" id="UP000250189">
    <property type="component" value="Chromosome"/>
</dbReference>
<evidence type="ECO:0000313" key="2">
    <source>
        <dbReference type="Proteomes" id="UP000250189"/>
    </source>
</evidence>
<protein>
    <submittedName>
        <fullName evidence="1">Uncharacterized protein</fullName>
    </submittedName>
</protein>
<accession>A0A2Z2NE35</accession>
<proteinExistence type="predicted"/>